<sequence>MDKDFTWLNQNDYKSVKEIKIYKQSKLGIIQQFDKSGNPIFVKNNEFNGDDVFAVWDYSYQSDKLESIIFGHSNVGFSESYYVYSKNKTEVYTYEEIEDNFDANSFPYQKEVKSINSKDEVLYSKTLINLKKRKRFLIQIDEYNDAGKILRSITKNPKGKKQTETLYSYSKNTEKVEYKTDDKNFDGEVIKEFNQNGKLLNEKYRNTEVSYLYTGNSLIKKSTIESGKLTESETYEYNAENKLTRKITFVSDYDKTFTDKYEYNKKGFIKSVQIEKMEGISKYDYEYIYW</sequence>
<organism evidence="1 2">
    <name type="scientific">Chryseobacterium caseinilyticum</name>
    <dbReference type="NCBI Taxonomy" id="2771428"/>
    <lineage>
        <taxon>Bacteria</taxon>
        <taxon>Pseudomonadati</taxon>
        <taxon>Bacteroidota</taxon>
        <taxon>Flavobacteriia</taxon>
        <taxon>Flavobacteriales</taxon>
        <taxon>Weeksellaceae</taxon>
        <taxon>Chryseobacterium group</taxon>
        <taxon>Chryseobacterium</taxon>
    </lineage>
</organism>
<reference evidence="1 2" key="1">
    <citation type="submission" date="2020-09" db="EMBL/GenBank/DDBJ databases">
        <title>Genome seq and assembly of Chryseobacterium sp.</title>
        <authorList>
            <person name="Chhetri G."/>
        </authorList>
    </citation>
    <scope>NUCLEOTIDE SEQUENCE [LARGE SCALE GENOMIC DNA]</scope>
    <source>
        <strain evidence="1 2">GCR10</strain>
    </source>
</reference>
<gene>
    <name evidence="1" type="ORF">IC610_19890</name>
</gene>
<protein>
    <recommendedName>
        <fullName evidence="3">Sugar-binding protein</fullName>
    </recommendedName>
</protein>
<dbReference type="Gene3D" id="2.180.10.10">
    <property type="entry name" value="RHS repeat-associated core"/>
    <property type="match status" value="1"/>
</dbReference>
<keyword evidence="2" id="KW-1185">Reference proteome</keyword>
<dbReference type="EMBL" id="JACYFS010000023">
    <property type="protein sequence ID" value="MBD8084668.1"/>
    <property type="molecule type" value="Genomic_DNA"/>
</dbReference>
<evidence type="ECO:0008006" key="3">
    <source>
        <dbReference type="Google" id="ProtNLM"/>
    </source>
</evidence>
<name>A0ABR8ZH76_9FLAO</name>
<dbReference type="Proteomes" id="UP000637299">
    <property type="component" value="Unassembled WGS sequence"/>
</dbReference>
<dbReference type="RefSeq" id="WP_191738628.1">
    <property type="nucleotide sequence ID" value="NZ_JACYFS010000023.1"/>
</dbReference>
<comment type="caution">
    <text evidence="1">The sequence shown here is derived from an EMBL/GenBank/DDBJ whole genome shotgun (WGS) entry which is preliminary data.</text>
</comment>
<proteinExistence type="predicted"/>
<accession>A0ABR8ZH76</accession>
<evidence type="ECO:0000313" key="2">
    <source>
        <dbReference type="Proteomes" id="UP000637299"/>
    </source>
</evidence>
<evidence type="ECO:0000313" key="1">
    <source>
        <dbReference type="EMBL" id="MBD8084668.1"/>
    </source>
</evidence>